<organism evidence="2 3">
    <name type="scientific">Streptomyces phage phiELB20</name>
    <dbReference type="NCBI Taxonomy" id="1211278"/>
    <lineage>
        <taxon>Viruses</taxon>
        <taxon>Duplodnaviria</taxon>
        <taxon>Heunggongvirae</taxon>
        <taxon>Uroviricota</taxon>
        <taxon>Caudoviricetes</taxon>
        <taxon>Arquatrovirinae</taxon>
        <taxon>Arequatrovirus</taxon>
        <taxon>Arequatrovirus ELB20</taxon>
    </lineage>
</organism>
<keyword evidence="1" id="KW-0472">Membrane</keyword>
<proteinExistence type="predicted"/>
<keyword evidence="1" id="KW-0812">Transmembrane</keyword>
<reference evidence="2 3" key="1">
    <citation type="journal article" date="2013" name="J. Bacteriol.">
        <title>Evolutionary Relationships among Actinophages and a Putative Adaptation for Growth in Streptomyces spp.</title>
        <authorList>
            <person name="Smith M.C."/>
            <person name="Hendrix R.W."/>
            <person name="Dedrick R."/>
            <person name="Mitchell K."/>
            <person name="Ko C.C."/>
            <person name="Russell D."/>
            <person name="Bell E."/>
            <person name="Gregory M."/>
            <person name="Bibb M.J."/>
            <person name="Pethick F."/>
            <person name="Jacobs-Sera D."/>
            <person name="Herron P."/>
            <person name="Buttner M.J."/>
            <person name="Hatfull G.F."/>
        </authorList>
    </citation>
    <scope>NUCLEOTIDE SEQUENCE [LARGE SCALE GENOMIC DNA]</scope>
</reference>
<dbReference type="EMBL" id="JX262376">
    <property type="protein sequence ID" value="AFO10914.1"/>
    <property type="molecule type" value="Genomic_DNA"/>
</dbReference>
<feature type="transmembrane region" description="Helical" evidence="1">
    <location>
        <begin position="12"/>
        <end position="33"/>
    </location>
</feature>
<evidence type="ECO:0000256" key="1">
    <source>
        <dbReference type="SAM" id="Phobius"/>
    </source>
</evidence>
<sequence>MIRRLIGRLAGPLLIFMISASIGVTLAAAYVLANP</sequence>
<dbReference type="Proteomes" id="UP000002921">
    <property type="component" value="Genome"/>
</dbReference>
<accession>I7B3Q4</accession>
<evidence type="ECO:0000313" key="2">
    <source>
        <dbReference type="EMBL" id="AFO10914.1"/>
    </source>
</evidence>
<gene>
    <name evidence="2" type="ORF">ELB20_48</name>
</gene>
<keyword evidence="1" id="KW-1133">Transmembrane helix</keyword>
<name>I7B3Q4_9CAUD</name>
<keyword evidence="3" id="KW-1185">Reference proteome</keyword>
<evidence type="ECO:0000313" key="3">
    <source>
        <dbReference type="Proteomes" id="UP000002921"/>
    </source>
</evidence>
<protein>
    <submittedName>
        <fullName evidence="2">Uncharacterized protein</fullName>
    </submittedName>
</protein>